<feature type="compositionally biased region" description="Low complexity" evidence="5">
    <location>
        <begin position="38"/>
        <end position="50"/>
    </location>
</feature>
<dbReference type="SMART" id="SM00066">
    <property type="entry name" value="GAL4"/>
    <property type="match status" value="1"/>
</dbReference>
<dbReference type="GO" id="GO:0000978">
    <property type="term" value="F:RNA polymerase II cis-regulatory region sequence-specific DNA binding"/>
    <property type="evidence" value="ECO:0007669"/>
    <property type="project" value="TreeGrafter"/>
</dbReference>
<dbReference type="InterPro" id="IPR050675">
    <property type="entry name" value="OAF3"/>
</dbReference>
<dbReference type="GO" id="GO:0045944">
    <property type="term" value="P:positive regulation of transcription by RNA polymerase II"/>
    <property type="evidence" value="ECO:0007669"/>
    <property type="project" value="TreeGrafter"/>
</dbReference>
<dbReference type="PANTHER" id="PTHR31069">
    <property type="entry name" value="OLEATE-ACTIVATED TRANSCRIPTION FACTOR 1-RELATED"/>
    <property type="match status" value="1"/>
</dbReference>
<sequence length="430" mass="47430">MLPTSSRLPPDGLTIMFEHCTTQPYYRGTSSGMVSGRSSPATPSSPSTPTDVYTQSPLDVAVASEDSWNLIPYDVPWGSEYYHYRAGTLPGPDGQCIFLRSPTPLKNRRTQKACNKCRQRKAKCSGTRPACTRCLARGYICEYVEEEKQDSKPEKRTSVSISRQHRHRQGSTSSSVSADASYSVSDCESFGYPQYKLEEPSTPDLLYPDIDRSYESTSSPPDYTSHWDDSQYSMAASYGYEHPAESYPESAHMAEYYEQPSYVAEDAHAYHHHDASPMYHEVPEHHPAAAASVHAPRPVRCTGSPTFLSPQERMGAFSVPEGAHGMHGMQGMEEIAHNSMLLSLASGAEPAPQIALPQVPPMAPTEPALEEAAVALEYAQPQGLYYYPTAEPAMQYPYLQYQYAVPTYAPGPAQEGIAPAMLYTMPMMTA</sequence>
<dbReference type="PROSITE" id="PS00463">
    <property type="entry name" value="ZN2_CY6_FUNGAL_1"/>
    <property type="match status" value="1"/>
</dbReference>
<evidence type="ECO:0000256" key="2">
    <source>
        <dbReference type="ARBA" id="ARBA00023125"/>
    </source>
</evidence>
<dbReference type="GO" id="GO:0000981">
    <property type="term" value="F:DNA-binding transcription factor activity, RNA polymerase II-specific"/>
    <property type="evidence" value="ECO:0007669"/>
    <property type="project" value="InterPro"/>
</dbReference>
<reference evidence="7 8" key="1">
    <citation type="journal article" date="2018" name="Biotechnol. Biofuels">
        <title>Integrative visual omics of the white-rot fungus Polyporus brumalis exposes the biotechnological potential of its oxidative enzymes for delignifying raw plant biomass.</title>
        <authorList>
            <person name="Miyauchi S."/>
            <person name="Rancon A."/>
            <person name="Drula E."/>
            <person name="Hage H."/>
            <person name="Chaduli D."/>
            <person name="Favel A."/>
            <person name="Grisel S."/>
            <person name="Henrissat B."/>
            <person name="Herpoel-Gimbert I."/>
            <person name="Ruiz-Duenas F.J."/>
            <person name="Chevret D."/>
            <person name="Hainaut M."/>
            <person name="Lin J."/>
            <person name="Wang M."/>
            <person name="Pangilinan J."/>
            <person name="Lipzen A."/>
            <person name="Lesage-Meessen L."/>
            <person name="Navarro D."/>
            <person name="Riley R."/>
            <person name="Grigoriev I.V."/>
            <person name="Zhou S."/>
            <person name="Raouche S."/>
            <person name="Rosso M.N."/>
        </authorList>
    </citation>
    <scope>NUCLEOTIDE SEQUENCE [LARGE SCALE GENOMIC DNA]</scope>
    <source>
        <strain evidence="7 8">BRFM 1820</strain>
    </source>
</reference>
<protein>
    <recommendedName>
        <fullName evidence="6">Zn(2)-C6 fungal-type domain-containing protein</fullName>
    </recommendedName>
</protein>
<dbReference type="InterPro" id="IPR001138">
    <property type="entry name" value="Zn2Cys6_DnaBD"/>
</dbReference>
<keyword evidence="1" id="KW-0805">Transcription regulation</keyword>
<dbReference type="GO" id="GO:0005634">
    <property type="term" value="C:nucleus"/>
    <property type="evidence" value="ECO:0007669"/>
    <property type="project" value="TreeGrafter"/>
</dbReference>
<dbReference type="GO" id="GO:0008270">
    <property type="term" value="F:zinc ion binding"/>
    <property type="evidence" value="ECO:0007669"/>
    <property type="project" value="InterPro"/>
</dbReference>
<feature type="compositionally biased region" description="Polar residues" evidence="5">
    <location>
        <begin position="28"/>
        <end position="37"/>
    </location>
</feature>
<feature type="domain" description="Zn(2)-C6 fungal-type" evidence="6">
    <location>
        <begin position="113"/>
        <end position="143"/>
    </location>
</feature>
<dbReference type="EMBL" id="KZ857438">
    <property type="protein sequence ID" value="RDX45411.1"/>
    <property type="molecule type" value="Genomic_DNA"/>
</dbReference>
<dbReference type="SUPFAM" id="SSF57701">
    <property type="entry name" value="Zn2/Cys6 DNA-binding domain"/>
    <property type="match status" value="1"/>
</dbReference>
<organism evidence="7 8">
    <name type="scientific">Lentinus brumalis</name>
    <dbReference type="NCBI Taxonomy" id="2498619"/>
    <lineage>
        <taxon>Eukaryota</taxon>
        <taxon>Fungi</taxon>
        <taxon>Dikarya</taxon>
        <taxon>Basidiomycota</taxon>
        <taxon>Agaricomycotina</taxon>
        <taxon>Agaricomycetes</taxon>
        <taxon>Polyporales</taxon>
        <taxon>Polyporaceae</taxon>
        <taxon>Lentinus</taxon>
    </lineage>
</organism>
<dbReference type="AlphaFoldDB" id="A0A371CYP2"/>
<feature type="region of interest" description="Disordered" evidence="5">
    <location>
        <begin position="28"/>
        <end position="52"/>
    </location>
</feature>
<dbReference type="PANTHER" id="PTHR31069:SF12">
    <property type="entry name" value="TRANSCRIPTION FACTOR DOMAIN-CONTAINING PROTEIN"/>
    <property type="match status" value="1"/>
</dbReference>
<evidence type="ECO:0000256" key="3">
    <source>
        <dbReference type="ARBA" id="ARBA00023163"/>
    </source>
</evidence>
<keyword evidence="8" id="KW-1185">Reference proteome</keyword>
<evidence type="ECO:0000259" key="6">
    <source>
        <dbReference type="PROSITE" id="PS50048"/>
    </source>
</evidence>
<dbReference type="Pfam" id="PF00172">
    <property type="entry name" value="Zn_clus"/>
    <property type="match status" value="1"/>
</dbReference>
<keyword evidence="2" id="KW-0238">DNA-binding</keyword>
<dbReference type="Proteomes" id="UP000256964">
    <property type="component" value="Unassembled WGS sequence"/>
</dbReference>
<gene>
    <name evidence="7" type="ORF">OH76DRAFT_1358051</name>
</gene>
<evidence type="ECO:0000256" key="1">
    <source>
        <dbReference type="ARBA" id="ARBA00023015"/>
    </source>
</evidence>
<dbReference type="PROSITE" id="PS50048">
    <property type="entry name" value="ZN2_CY6_FUNGAL_2"/>
    <property type="match status" value="1"/>
</dbReference>
<dbReference type="OrthoDB" id="2441642at2759"/>
<evidence type="ECO:0000313" key="7">
    <source>
        <dbReference type="EMBL" id="RDX45411.1"/>
    </source>
</evidence>
<dbReference type="STRING" id="139420.A0A371CYP2"/>
<keyword evidence="4" id="KW-0539">Nucleus</keyword>
<evidence type="ECO:0000256" key="5">
    <source>
        <dbReference type="SAM" id="MobiDB-lite"/>
    </source>
</evidence>
<dbReference type="CDD" id="cd00067">
    <property type="entry name" value="GAL4"/>
    <property type="match status" value="1"/>
</dbReference>
<keyword evidence="3" id="KW-0804">Transcription</keyword>
<accession>A0A371CYP2</accession>
<feature type="region of interest" description="Disordered" evidence="5">
    <location>
        <begin position="151"/>
        <end position="178"/>
    </location>
</feature>
<dbReference type="Gene3D" id="4.10.240.10">
    <property type="entry name" value="Zn(2)-C6 fungal-type DNA-binding domain"/>
    <property type="match status" value="1"/>
</dbReference>
<dbReference type="InterPro" id="IPR036864">
    <property type="entry name" value="Zn2-C6_fun-type_DNA-bd_sf"/>
</dbReference>
<evidence type="ECO:0000313" key="8">
    <source>
        <dbReference type="Proteomes" id="UP000256964"/>
    </source>
</evidence>
<evidence type="ECO:0000256" key="4">
    <source>
        <dbReference type="ARBA" id="ARBA00023242"/>
    </source>
</evidence>
<proteinExistence type="predicted"/>
<feature type="region of interest" description="Disordered" evidence="5">
    <location>
        <begin position="195"/>
        <end position="226"/>
    </location>
</feature>
<name>A0A371CYP2_9APHY</name>
<dbReference type="PRINTS" id="PR00755">
    <property type="entry name" value="AFLATOXINBRP"/>
</dbReference>